<reference evidence="3 4" key="1">
    <citation type="journal article" date="2019" name="Environ. Microbiol.">
        <title>Species interactions and distinct microbial communities in high Arctic permafrost affected cryosols are associated with the CH4 and CO2 gas fluxes.</title>
        <authorList>
            <person name="Altshuler I."/>
            <person name="Hamel J."/>
            <person name="Turney S."/>
            <person name="Magnuson E."/>
            <person name="Levesque R."/>
            <person name="Greer C."/>
            <person name="Whyte L.G."/>
        </authorList>
    </citation>
    <scope>NUCLEOTIDE SEQUENCE [LARGE SCALE GENOMIC DNA]</scope>
    <source>
        <strain evidence="3 4">S9.3B</strain>
    </source>
</reference>
<protein>
    <submittedName>
        <fullName evidence="3">IS630 family transposase</fullName>
    </submittedName>
</protein>
<keyword evidence="4" id="KW-1185">Reference proteome</keyword>
<evidence type="ECO:0000313" key="3">
    <source>
        <dbReference type="EMBL" id="TPG39917.1"/>
    </source>
</evidence>
<evidence type="ECO:0000313" key="4">
    <source>
        <dbReference type="Proteomes" id="UP000317078"/>
    </source>
</evidence>
<keyword evidence="1" id="KW-0563">Paired box</keyword>
<proteinExistence type="predicted"/>
<evidence type="ECO:0000259" key="2">
    <source>
        <dbReference type="PROSITE" id="PS51057"/>
    </source>
</evidence>
<dbReference type="PANTHER" id="PTHR46564:SF1">
    <property type="entry name" value="TRANSPOSASE"/>
    <property type="match status" value="1"/>
</dbReference>
<gene>
    <name evidence="3" type="ORF">EAH89_29045</name>
</gene>
<dbReference type="AlphaFoldDB" id="A0A502EQZ2"/>
<dbReference type="OrthoDB" id="565387at2"/>
<feature type="domain" description="Paired" evidence="2">
    <location>
        <begin position="1"/>
        <end position="113"/>
    </location>
</feature>
<dbReference type="EMBL" id="RCZP01000071">
    <property type="protein sequence ID" value="TPG39917.1"/>
    <property type="molecule type" value="Genomic_DNA"/>
</dbReference>
<dbReference type="Pfam" id="PF00292">
    <property type="entry name" value="PAX"/>
    <property type="match status" value="1"/>
</dbReference>
<dbReference type="InterPro" id="IPR036388">
    <property type="entry name" value="WH-like_DNA-bd_sf"/>
</dbReference>
<organism evidence="3 4">
    <name type="scientific">Muricoccus nepalensis</name>
    <dbReference type="NCBI Taxonomy" id="1854500"/>
    <lineage>
        <taxon>Bacteria</taxon>
        <taxon>Pseudomonadati</taxon>
        <taxon>Pseudomonadota</taxon>
        <taxon>Alphaproteobacteria</taxon>
        <taxon>Acetobacterales</taxon>
        <taxon>Roseomonadaceae</taxon>
        <taxon>Muricoccus</taxon>
    </lineage>
</organism>
<dbReference type="PROSITE" id="PS51057">
    <property type="entry name" value="PAIRED_2"/>
    <property type="match status" value="1"/>
</dbReference>
<dbReference type="GO" id="GO:0003677">
    <property type="term" value="F:DNA binding"/>
    <property type="evidence" value="ECO:0007669"/>
    <property type="project" value="InterPro"/>
</dbReference>
<dbReference type="InterPro" id="IPR038717">
    <property type="entry name" value="Tc1-like_DDE_dom"/>
</dbReference>
<name>A0A502EQZ2_9PROT</name>
<dbReference type="InterPro" id="IPR001523">
    <property type="entry name" value="Paired_dom"/>
</dbReference>
<dbReference type="Pfam" id="PF13358">
    <property type="entry name" value="DDE_3"/>
    <property type="match status" value="1"/>
</dbReference>
<dbReference type="InterPro" id="IPR009057">
    <property type="entry name" value="Homeodomain-like_sf"/>
</dbReference>
<comment type="caution">
    <text evidence="3">The sequence shown here is derived from an EMBL/GenBank/DDBJ whole genome shotgun (WGS) entry which is preliminary data.</text>
</comment>
<dbReference type="PANTHER" id="PTHR46564">
    <property type="entry name" value="TRANSPOSASE"/>
    <property type="match status" value="1"/>
</dbReference>
<dbReference type="SUPFAM" id="SSF46689">
    <property type="entry name" value="Homeodomain-like"/>
    <property type="match status" value="1"/>
</dbReference>
<dbReference type="InterPro" id="IPR047655">
    <property type="entry name" value="Transpos_IS630-like"/>
</dbReference>
<dbReference type="InterPro" id="IPR036397">
    <property type="entry name" value="RNaseH_sf"/>
</dbReference>
<accession>A0A502EQZ2</accession>
<sequence>MTAPLSQDLRKRLVRAVEEGASAREAAARFAVSASAAIKLVRRVRETGSTAPAKIGGYRKPLLAGQEEFLCEMTAKRKGITLAEIRAALIERGVAPVSLMTIWSMLKRLDQSHKKSLLRAAEQDRADVAEHRRHWRVWQRYMDPERFVFLDETGAATNMVRRYGWGPRRERLVDATPHGHWRTTTFIAGLRSTGLVAPLVLDGPMTGEAFLAYIGQFLAPTLSKGDVVVLDNLAAHKVAGVREAIRTTGASLLYLPPYSPDLNPIEQAFAKLKALLRKAAARTHEALWTTIGRLLETFTPAECRNYLANSGYAFE</sequence>
<dbReference type="NCBIfam" id="NF033545">
    <property type="entry name" value="transpos_IS630"/>
    <property type="match status" value="1"/>
</dbReference>
<dbReference type="Gene3D" id="1.10.10.10">
    <property type="entry name" value="Winged helix-like DNA-binding domain superfamily/Winged helix DNA-binding domain"/>
    <property type="match status" value="1"/>
</dbReference>
<dbReference type="GO" id="GO:0006355">
    <property type="term" value="P:regulation of DNA-templated transcription"/>
    <property type="evidence" value="ECO:0007669"/>
    <property type="project" value="InterPro"/>
</dbReference>
<evidence type="ECO:0000256" key="1">
    <source>
        <dbReference type="ARBA" id="ARBA00022724"/>
    </source>
</evidence>
<dbReference type="Proteomes" id="UP000317078">
    <property type="component" value="Unassembled WGS sequence"/>
</dbReference>
<dbReference type="Gene3D" id="3.30.420.10">
    <property type="entry name" value="Ribonuclease H-like superfamily/Ribonuclease H"/>
    <property type="match status" value="1"/>
</dbReference>